<organism evidence="1 2">
    <name type="scientific">Linum trigynum</name>
    <dbReference type="NCBI Taxonomy" id="586398"/>
    <lineage>
        <taxon>Eukaryota</taxon>
        <taxon>Viridiplantae</taxon>
        <taxon>Streptophyta</taxon>
        <taxon>Embryophyta</taxon>
        <taxon>Tracheophyta</taxon>
        <taxon>Spermatophyta</taxon>
        <taxon>Magnoliopsida</taxon>
        <taxon>eudicotyledons</taxon>
        <taxon>Gunneridae</taxon>
        <taxon>Pentapetalae</taxon>
        <taxon>rosids</taxon>
        <taxon>fabids</taxon>
        <taxon>Malpighiales</taxon>
        <taxon>Linaceae</taxon>
        <taxon>Linum</taxon>
    </lineage>
</organism>
<gene>
    <name evidence="1" type="ORF">LTRI10_LOCUS20618</name>
</gene>
<keyword evidence="2" id="KW-1185">Reference proteome</keyword>
<protein>
    <submittedName>
        <fullName evidence="1">Uncharacterized protein</fullName>
    </submittedName>
</protein>
<dbReference type="Proteomes" id="UP001497516">
    <property type="component" value="Chromosome 3"/>
</dbReference>
<evidence type="ECO:0000313" key="2">
    <source>
        <dbReference type="Proteomes" id="UP001497516"/>
    </source>
</evidence>
<reference evidence="1 2" key="1">
    <citation type="submission" date="2024-04" db="EMBL/GenBank/DDBJ databases">
        <authorList>
            <person name="Fracassetti M."/>
        </authorList>
    </citation>
    <scope>NUCLEOTIDE SEQUENCE [LARGE SCALE GENOMIC DNA]</scope>
</reference>
<dbReference type="AlphaFoldDB" id="A0AAV2E0J6"/>
<proteinExistence type="predicted"/>
<sequence>MGQSSRPCATPQPKPKRNWELMVEKFSRGTDEGCSNLDLPIADPIDSTFLREAEELRRCTKGQGELIEQACAQLAPNRLLPFEEEK</sequence>
<evidence type="ECO:0000313" key="1">
    <source>
        <dbReference type="EMBL" id="CAL1379075.1"/>
    </source>
</evidence>
<dbReference type="EMBL" id="OZ034816">
    <property type="protein sequence ID" value="CAL1379075.1"/>
    <property type="molecule type" value="Genomic_DNA"/>
</dbReference>
<name>A0AAV2E0J6_9ROSI</name>
<accession>A0AAV2E0J6</accession>